<protein>
    <submittedName>
        <fullName evidence="3">Beta-microseminoprotein</fullName>
    </submittedName>
</protein>
<evidence type="ECO:0000313" key="3">
    <source>
        <dbReference type="EMBL" id="OWF39963.1"/>
    </source>
</evidence>
<gene>
    <name evidence="3" type="ORF">KP79_PYT04295</name>
</gene>
<organism evidence="3 4">
    <name type="scientific">Mizuhopecten yessoensis</name>
    <name type="common">Japanese scallop</name>
    <name type="synonym">Patinopecten yessoensis</name>
    <dbReference type="NCBI Taxonomy" id="6573"/>
    <lineage>
        <taxon>Eukaryota</taxon>
        <taxon>Metazoa</taxon>
        <taxon>Spiralia</taxon>
        <taxon>Lophotrochozoa</taxon>
        <taxon>Mollusca</taxon>
        <taxon>Bivalvia</taxon>
        <taxon>Autobranchia</taxon>
        <taxon>Pteriomorphia</taxon>
        <taxon>Pectinida</taxon>
        <taxon>Pectinoidea</taxon>
        <taxon>Pectinidae</taxon>
        <taxon>Mizuhopecten</taxon>
    </lineage>
</organism>
<keyword evidence="4" id="KW-1185">Reference proteome</keyword>
<keyword evidence="2" id="KW-0732">Signal</keyword>
<dbReference type="AlphaFoldDB" id="A0A210PU00"/>
<feature type="compositionally biased region" description="Low complexity" evidence="1">
    <location>
        <begin position="212"/>
        <end position="226"/>
    </location>
</feature>
<dbReference type="OrthoDB" id="6123676at2759"/>
<feature type="signal peptide" evidence="2">
    <location>
        <begin position="1"/>
        <end position="24"/>
    </location>
</feature>
<evidence type="ECO:0000313" key="4">
    <source>
        <dbReference type="Proteomes" id="UP000242188"/>
    </source>
</evidence>
<accession>A0A210PU00</accession>
<dbReference type="Proteomes" id="UP000242188">
    <property type="component" value="Unassembled WGS sequence"/>
</dbReference>
<sequence>MFFKMVSFQGVVVLLASVLVATDASCWFSPIKNETSFFGSKRFYCEYSSHAEPTDNQTSLSNDTRVRINVTVGSTFDTLDCEHCQCRRDGLHCCGTGFYAGTFQVPKKCDVIPDGCEPIIVLAEDHKLNCFTKKPIRPNQYGMMHVSNTGPERMDKIVRRVFHSSSGDSEKPKVRTQPMVVANRQNSHWPDNFLGDMVTMNPSVWPIQNQPRSSSNSRSFRVSSRSDNTPVGQSSRSVLVPSGSPMVWPISQDPQTTFSRSISMRRTNEAFPESKQEVVPKQNADKPSTDMELNRLLAMKLLGLA</sequence>
<comment type="caution">
    <text evidence="3">The sequence shown here is derived from an EMBL/GenBank/DDBJ whole genome shotgun (WGS) entry which is preliminary data.</text>
</comment>
<feature type="chain" id="PRO_5013210737" evidence="2">
    <location>
        <begin position="25"/>
        <end position="305"/>
    </location>
</feature>
<feature type="region of interest" description="Disordered" evidence="1">
    <location>
        <begin position="268"/>
        <end position="287"/>
    </location>
</feature>
<proteinExistence type="predicted"/>
<reference evidence="3 4" key="1">
    <citation type="journal article" date="2017" name="Nat. Ecol. Evol.">
        <title>Scallop genome provides insights into evolution of bilaterian karyotype and development.</title>
        <authorList>
            <person name="Wang S."/>
            <person name="Zhang J."/>
            <person name="Jiao W."/>
            <person name="Li J."/>
            <person name="Xun X."/>
            <person name="Sun Y."/>
            <person name="Guo X."/>
            <person name="Huan P."/>
            <person name="Dong B."/>
            <person name="Zhang L."/>
            <person name="Hu X."/>
            <person name="Sun X."/>
            <person name="Wang J."/>
            <person name="Zhao C."/>
            <person name="Wang Y."/>
            <person name="Wang D."/>
            <person name="Huang X."/>
            <person name="Wang R."/>
            <person name="Lv J."/>
            <person name="Li Y."/>
            <person name="Zhang Z."/>
            <person name="Liu B."/>
            <person name="Lu W."/>
            <person name="Hui Y."/>
            <person name="Liang J."/>
            <person name="Zhou Z."/>
            <person name="Hou R."/>
            <person name="Li X."/>
            <person name="Liu Y."/>
            <person name="Li H."/>
            <person name="Ning X."/>
            <person name="Lin Y."/>
            <person name="Zhao L."/>
            <person name="Xing Q."/>
            <person name="Dou J."/>
            <person name="Li Y."/>
            <person name="Mao J."/>
            <person name="Guo H."/>
            <person name="Dou H."/>
            <person name="Li T."/>
            <person name="Mu C."/>
            <person name="Jiang W."/>
            <person name="Fu Q."/>
            <person name="Fu X."/>
            <person name="Miao Y."/>
            <person name="Liu J."/>
            <person name="Yu Q."/>
            <person name="Li R."/>
            <person name="Liao H."/>
            <person name="Li X."/>
            <person name="Kong Y."/>
            <person name="Jiang Z."/>
            <person name="Chourrout D."/>
            <person name="Li R."/>
            <person name="Bao Z."/>
        </authorList>
    </citation>
    <scope>NUCLEOTIDE SEQUENCE [LARGE SCALE GENOMIC DNA]</scope>
    <source>
        <strain evidence="3 4">PY_sf001</strain>
    </source>
</reference>
<name>A0A210PU00_MIZYE</name>
<feature type="region of interest" description="Disordered" evidence="1">
    <location>
        <begin position="204"/>
        <end position="246"/>
    </location>
</feature>
<dbReference type="Gene3D" id="2.60.40.1900">
    <property type="entry name" value="Beta-microseminoprotein (PSP94) domain"/>
    <property type="match status" value="1"/>
</dbReference>
<evidence type="ECO:0000256" key="1">
    <source>
        <dbReference type="SAM" id="MobiDB-lite"/>
    </source>
</evidence>
<evidence type="ECO:0000256" key="2">
    <source>
        <dbReference type="SAM" id="SignalP"/>
    </source>
</evidence>
<feature type="compositionally biased region" description="Polar residues" evidence="1">
    <location>
        <begin position="227"/>
        <end position="237"/>
    </location>
</feature>
<dbReference type="EMBL" id="NEDP02005494">
    <property type="protein sequence ID" value="OWF39963.1"/>
    <property type="molecule type" value="Genomic_DNA"/>
</dbReference>